<organism evidence="1 2">
    <name type="scientific">Sungouiella intermedia</name>
    <dbReference type="NCBI Taxonomy" id="45354"/>
    <lineage>
        <taxon>Eukaryota</taxon>
        <taxon>Fungi</taxon>
        <taxon>Dikarya</taxon>
        <taxon>Ascomycota</taxon>
        <taxon>Saccharomycotina</taxon>
        <taxon>Pichiomycetes</taxon>
        <taxon>Metschnikowiaceae</taxon>
        <taxon>Sungouiella</taxon>
    </lineage>
</organism>
<dbReference type="EMBL" id="LT635766">
    <property type="protein sequence ID" value="SGZ54458.1"/>
    <property type="molecule type" value="Genomic_DNA"/>
</dbReference>
<name>A0A1L0BVV5_9ASCO</name>
<reference evidence="1 2" key="1">
    <citation type="submission" date="2016-10" db="EMBL/GenBank/DDBJ databases">
        <authorList>
            <person name="de Groot N.N."/>
        </authorList>
    </citation>
    <scope>NUCLEOTIDE SEQUENCE [LARGE SCALE GENOMIC DNA]</scope>
    <source>
        <strain evidence="1 2">PYCC 4715</strain>
    </source>
</reference>
<evidence type="ECO:0000313" key="1">
    <source>
        <dbReference type="EMBL" id="SGZ54458.1"/>
    </source>
</evidence>
<evidence type="ECO:0000313" key="2">
    <source>
        <dbReference type="Proteomes" id="UP000182259"/>
    </source>
</evidence>
<proteinExistence type="predicted"/>
<sequence length="79" mass="9149">MDGGEDVPLDEDEGLQVTLPDLELAFPKSKESPYDNEWIPIEDDLSLKTVVLNDYDILAFKFADDEHFRVEQLEYVDEE</sequence>
<accession>A0A1L0BVV5</accession>
<protein>
    <submittedName>
        <fullName evidence="1">CIC11C00000005174</fullName>
    </submittedName>
</protein>
<dbReference type="AlphaFoldDB" id="A0A1L0BVV5"/>
<gene>
    <name evidence="1" type="ORF">SAMEA4029009_CIC11G00000005174</name>
</gene>
<dbReference type="Proteomes" id="UP000182259">
    <property type="component" value="Chromosome III"/>
</dbReference>